<evidence type="ECO:0008006" key="5">
    <source>
        <dbReference type="Google" id="ProtNLM"/>
    </source>
</evidence>
<dbReference type="Proteomes" id="UP001457282">
    <property type="component" value="Unassembled WGS sequence"/>
</dbReference>
<proteinExistence type="predicted"/>
<dbReference type="AlphaFoldDB" id="A0AAW1XT19"/>
<accession>A0AAW1XT19</accession>
<keyword evidence="2" id="KW-0472">Membrane</keyword>
<organism evidence="3 4">
    <name type="scientific">Rubus argutus</name>
    <name type="common">Southern blackberry</name>
    <dbReference type="NCBI Taxonomy" id="59490"/>
    <lineage>
        <taxon>Eukaryota</taxon>
        <taxon>Viridiplantae</taxon>
        <taxon>Streptophyta</taxon>
        <taxon>Embryophyta</taxon>
        <taxon>Tracheophyta</taxon>
        <taxon>Spermatophyta</taxon>
        <taxon>Magnoliopsida</taxon>
        <taxon>eudicotyledons</taxon>
        <taxon>Gunneridae</taxon>
        <taxon>Pentapetalae</taxon>
        <taxon>rosids</taxon>
        <taxon>fabids</taxon>
        <taxon>Rosales</taxon>
        <taxon>Rosaceae</taxon>
        <taxon>Rosoideae</taxon>
        <taxon>Rosoideae incertae sedis</taxon>
        <taxon>Rubus</taxon>
    </lineage>
</organism>
<dbReference type="EMBL" id="JBEDUW010000003">
    <property type="protein sequence ID" value="KAK9939059.1"/>
    <property type="molecule type" value="Genomic_DNA"/>
</dbReference>
<dbReference type="SUPFAM" id="SSF53098">
    <property type="entry name" value="Ribonuclease H-like"/>
    <property type="match status" value="1"/>
</dbReference>
<sequence>MSTCSASGYERNWSTFASIHTKNRNRLEHQKLSHLVYVKYNLTLRDRNIRRRDMIDPLVVGELDSNDEWITETKNPTLPTDTSWLDDEVLDVDAVREVLITTYENSVHIIQPSLPPCDPTLSLLLMILLLLVIFFPPPITYKRKYDESSSSRERKYKSLRKLIDDEEDERSSNPYDHTNPLFEDENVGSHDDSLDGDLLLDDEEDMEE</sequence>
<evidence type="ECO:0000313" key="4">
    <source>
        <dbReference type="Proteomes" id="UP001457282"/>
    </source>
</evidence>
<keyword evidence="2" id="KW-1133">Transmembrane helix</keyword>
<feature type="transmembrane region" description="Helical" evidence="2">
    <location>
        <begin position="121"/>
        <end position="141"/>
    </location>
</feature>
<keyword evidence="4" id="KW-1185">Reference proteome</keyword>
<evidence type="ECO:0000313" key="3">
    <source>
        <dbReference type="EMBL" id="KAK9939059.1"/>
    </source>
</evidence>
<comment type="caution">
    <text evidence="3">The sequence shown here is derived from an EMBL/GenBank/DDBJ whole genome shotgun (WGS) entry which is preliminary data.</text>
</comment>
<dbReference type="InterPro" id="IPR012337">
    <property type="entry name" value="RNaseH-like_sf"/>
</dbReference>
<reference evidence="3 4" key="1">
    <citation type="journal article" date="2023" name="G3 (Bethesda)">
        <title>A chromosome-length genome assembly and annotation of blackberry (Rubus argutus, cv. 'Hillquist').</title>
        <authorList>
            <person name="Bruna T."/>
            <person name="Aryal R."/>
            <person name="Dudchenko O."/>
            <person name="Sargent D.J."/>
            <person name="Mead D."/>
            <person name="Buti M."/>
            <person name="Cavallini A."/>
            <person name="Hytonen T."/>
            <person name="Andres J."/>
            <person name="Pham M."/>
            <person name="Weisz D."/>
            <person name="Mascagni F."/>
            <person name="Usai G."/>
            <person name="Natali L."/>
            <person name="Bassil N."/>
            <person name="Fernandez G.E."/>
            <person name="Lomsadze A."/>
            <person name="Armour M."/>
            <person name="Olukolu B."/>
            <person name="Poorten T."/>
            <person name="Britton C."/>
            <person name="Davik J."/>
            <person name="Ashrafi H."/>
            <person name="Aiden E.L."/>
            <person name="Borodovsky M."/>
            <person name="Worthington M."/>
        </authorList>
    </citation>
    <scope>NUCLEOTIDE SEQUENCE [LARGE SCALE GENOMIC DNA]</scope>
    <source>
        <strain evidence="3">PI 553951</strain>
    </source>
</reference>
<feature type="region of interest" description="Disordered" evidence="1">
    <location>
        <begin position="159"/>
        <end position="208"/>
    </location>
</feature>
<keyword evidence="2" id="KW-0812">Transmembrane</keyword>
<evidence type="ECO:0000256" key="1">
    <source>
        <dbReference type="SAM" id="MobiDB-lite"/>
    </source>
</evidence>
<feature type="compositionally biased region" description="Acidic residues" evidence="1">
    <location>
        <begin position="194"/>
        <end position="208"/>
    </location>
</feature>
<name>A0AAW1XT19_RUBAR</name>
<protein>
    <recommendedName>
        <fullName evidence="5">HAT C-terminal dimerisation domain-containing protein</fullName>
    </recommendedName>
</protein>
<evidence type="ECO:0000256" key="2">
    <source>
        <dbReference type="SAM" id="Phobius"/>
    </source>
</evidence>
<gene>
    <name evidence="3" type="ORF">M0R45_015768</name>
</gene>